<name>A0A0D5Y4T9_9PSED</name>
<dbReference type="GO" id="GO:0043565">
    <property type="term" value="F:sequence-specific DNA binding"/>
    <property type="evidence" value="ECO:0007669"/>
    <property type="project" value="InterPro"/>
</dbReference>
<dbReference type="InterPro" id="IPR029442">
    <property type="entry name" value="GyrI-like"/>
</dbReference>
<evidence type="ECO:0000259" key="4">
    <source>
        <dbReference type="PROSITE" id="PS01124"/>
    </source>
</evidence>
<keyword evidence="2" id="KW-0238">DNA-binding</keyword>
<dbReference type="SMART" id="SM00342">
    <property type="entry name" value="HTH_ARAC"/>
    <property type="match status" value="1"/>
</dbReference>
<evidence type="ECO:0000256" key="1">
    <source>
        <dbReference type="ARBA" id="ARBA00023015"/>
    </source>
</evidence>
<dbReference type="Gene3D" id="1.10.10.60">
    <property type="entry name" value="Homeodomain-like"/>
    <property type="match status" value="2"/>
</dbReference>
<evidence type="ECO:0000313" key="6">
    <source>
        <dbReference type="Proteomes" id="UP000032748"/>
    </source>
</evidence>
<keyword evidence="3" id="KW-0804">Transcription</keyword>
<dbReference type="PROSITE" id="PS00041">
    <property type="entry name" value="HTH_ARAC_FAMILY_1"/>
    <property type="match status" value="1"/>
</dbReference>
<evidence type="ECO:0000313" key="5">
    <source>
        <dbReference type="EMBL" id="AKA26012.1"/>
    </source>
</evidence>
<dbReference type="PANTHER" id="PTHR40055">
    <property type="entry name" value="TRANSCRIPTIONAL REGULATOR YGIV-RELATED"/>
    <property type="match status" value="1"/>
</dbReference>
<dbReference type="PROSITE" id="PS01124">
    <property type="entry name" value="HTH_ARAC_FAMILY_2"/>
    <property type="match status" value="1"/>
</dbReference>
<dbReference type="Gene3D" id="3.20.80.10">
    <property type="entry name" value="Regulatory factor, effector binding domain"/>
    <property type="match status" value="1"/>
</dbReference>
<dbReference type="Pfam" id="PF06445">
    <property type="entry name" value="GyrI-like"/>
    <property type="match status" value="1"/>
</dbReference>
<dbReference type="PANTHER" id="PTHR40055:SF1">
    <property type="entry name" value="TRANSCRIPTIONAL REGULATOR YGIV-RELATED"/>
    <property type="match status" value="1"/>
</dbReference>
<dbReference type="RefSeq" id="WP_045885001.1">
    <property type="nucleotide sequence ID" value="NZ_CP011110.1"/>
</dbReference>
<dbReference type="EMBL" id="CP011110">
    <property type="protein sequence ID" value="AKA26012.1"/>
    <property type="molecule type" value="Genomic_DNA"/>
</dbReference>
<sequence length="315" mass="36413">MNPAYHSLLEYTQRMNRVLEHIDRHLDQPLELAELAELAHFSPWHFHRLFTAWVGETLGDYLRRRRLACAAYRLASHPETSILEVALDVGFNSAEAFSRAFKQHFSVTPSNWRNTEPKRWHRRLSDIRERRLRELSNPDQTHIPAFDDPDAFIHLKELTMKVTIKELPPVRVAYLRYVGPYGPDIGIFLRQTVFPWMVENGLLGRVRYGIGRDDPYVTPPEKCRYDACIEVPADFKAQAPATVITLPGGLYAITHYRGKGPDIADTWTELCRDWLPRSGMQPDSRPAFERYPVDAKYDLQTGELECEVCIPVKAL</sequence>
<keyword evidence="1" id="KW-0805">Transcription regulation</keyword>
<gene>
    <name evidence="5" type="ORF">PCL1606_45650</name>
</gene>
<dbReference type="PATRIC" id="fig|587753.10.peg.4565"/>
<dbReference type="InterPro" id="IPR018062">
    <property type="entry name" value="HTH_AraC-typ_CS"/>
</dbReference>
<dbReference type="PRINTS" id="PR00032">
    <property type="entry name" value="HTHARAC"/>
</dbReference>
<dbReference type="Pfam" id="PF12833">
    <property type="entry name" value="HTH_18"/>
    <property type="match status" value="1"/>
</dbReference>
<reference evidence="5 6" key="1">
    <citation type="journal article" date="2015" name="Mol. Plant Microbe Interact.">
        <title>Comparative Genomic Analysis of Pseudomonas chlororaphis PCL1606 Reveals New Insight into Antifungal Compounds Involved in Biocontrol.</title>
        <authorList>
            <person name="Calderon C.E."/>
            <person name="Ramos C."/>
            <person name="de Vicente A."/>
            <person name="Cazorla F.M."/>
        </authorList>
    </citation>
    <scope>NUCLEOTIDE SEQUENCE [LARGE SCALE GENOMIC DNA]</scope>
    <source>
        <strain evidence="5 6">PCL1606</strain>
    </source>
</reference>
<dbReference type="InterPro" id="IPR011256">
    <property type="entry name" value="Reg_factor_effector_dom_sf"/>
</dbReference>
<dbReference type="SUPFAM" id="SSF46689">
    <property type="entry name" value="Homeodomain-like"/>
    <property type="match status" value="2"/>
</dbReference>
<dbReference type="InterPro" id="IPR050908">
    <property type="entry name" value="SmbC-like"/>
</dbReference>
<dbReference type="InterPro" id="IPR009057">
    <property type="entry name" value="Homeodomain-like_sf"/>
</dbReference>
<evidence type="ECO:0000256" key="2">
    <source>
        <dbReference type="ARBA" id="ARBA00023125"/>
    </source>
</evidence>
<dbReference type="OrthoDB" id="282744at2"/>
<dbReference type="SUPFAM" id="SSF55136">
    <property type="entry name" value="Probable bacterial effector-binding domain"/>
    <property type="match status" value="1"/>
</dbReference>
<dbReference type="AlphaFoldDB" id="A0A0D5Y4T9"/>
<dbReference type="GO" id="GO:0009893">
    <property type="term" value="P:positive regulation of metabolic process"/>
    <property type="evidence" value="ECO:0007669"/>
    <property type="project" value="UniProtKB-ARBA"/>
</dbReference>
<dbReference type="GO" id="GO:0003700">
    <property type="term" value="F:DNA-binding transcription factor activity"/>
    <property type="evidence" value="ECO:0007669"/>
    <property type="project" value="InterPro"/>
</dbReference>
<dbReference type="InterPro" id="IPR020449">
    <property type="entry name" value="Tscrpt_reg_AraC-type_HTH"/>
</dbReference>
<dbReference type="InterPro" id="IPR018060">
    <property type="entry name" value="HTH_AraC"/>
</dbReference>
<dbReference type="KEGG" id="pcz:PCL1606_45650"/>
<dbReference type="SMART" id="SM00871">
    <property type="entry name" value="AraC_E_bind"/>
    <property type="match status" value="1"/>
</dbReference>
<accession>A0A0D5Y4T9</accession>
<feature type="domain" description="HTH araC/xylS-type" evidence="4">
    <location>
        <begin position="16"/>
        <end position="115"/>
    </location>
</feature>
<organism evidence="5 6">
    <name type="scientific">Pseudomonas chlororaphis</name>
    <dbReference type="NCBI Taxonomy" id="587753"/>
    <lineage>
        <taxon>Bacteria</taxon>
        <taxon>Pseudomonadati</taxon>
        <taxon>Pseudomonadota</taxon>
        <taxon>Gammaproteobacteria</taxon>
        <taxon>Pseudomonadales</taxon>
        <taxon>Pseudomonadaceae</taxon>
        <taxon>Pseudomonas</taxon>
    </lineage>
</organism>
<dbReference type="Proteomes" id="UP000032748">
    <property type="component" value="Chromosome"/>
</dbReference>
<dbReference type="InterPro" id="IPR010499">
    <property type="entry name" value="AraC_E-bd"/>
</dbReference>
<proteinExistence type="predicted"/>
<evidence type="ECO:0000256" key="3">
    <source>
        <dbReference type="ARBA" id="ARBA00023163"/>
    </source>
</evidence>
<protein>
    <submittedName>
        <fullName evidence="5">AraC family transcriptional regulator</fullName>
    </submittedName>
</protein>